<comment type="caution">
    <text evidence="1">The sequence shown here is derived from an EMBL/GenBank/DDBJ whole genome shotgun (WGS) entry which is preliminary data.</text>
</comment>
<dbReference type="AlphaFoldDB" id="A0A512BAL2"/>
<keyword evidence="2" id="KW-1185">Reference proteome</keyword>
<protein>
    <submittedName>
        <fullName evidence="1">Uncharacterized protein</fullName>
    </submittedName>
</protein>
<dbReference type="Proteomes" id="UP000321513">
    <property type="component" value="Unassembled WGS sequence"/>
</dbReference>
<proteinExistence type="predicted"/>
<reference evidence="1 2" key="1">
    <citation type="submission" date="2019-07" db="EMBL/GenBank/DDBJ databases">
        <title>Whole genome shotgun sequence of Segetibacter aerophilus NBRC 106135.</title>
        <authorList>
            <person name="Hosoyama A."/>
            <person name="Uohara A."/>
            <person name="Ohji S."/>
            <person name="Ichikawa N."/>
        </authorList>
    </citation>
    <scope>NUCLEOTIDE SEQUENCE [LARGE SCALE GENOMIC DNA]</scope>
    <source>
        <strain evidence="1 2">NBRC 106135</strain>
    </source>
</reference>
<sequence length="57" mass="6549">MFRNKINAIVDLITTQKREAVNFLPEGFFFHFKAMHIKSDHSCERGSSFLATEEATS</sequence>
<gene>
    <name evidence="1" type="ORF">SAE01_14980</name>
</gene>
<accession>A0A512BAL2</accession>
<organism evidence="1 2">
    <name type="scientific">Segetibacter aerophilus</name>
    <dbReference type="NCBI Taxonomy" id="670293"/>
    <lineage>
        <taxon>Bacteria</taxon>
        <taxon>Pseudomonadati</taxon>
        <taxon>Bacteroidota</taxon>
        <taxon>Chitinophagia</taxon>
        <taxon>Chitinophagales</taxon>
        <taxon>Chitinophagaceae</taxon>
        <taxon>Segetibacter</taxon>
    </lineage>
</organism>
<dbReference type="EMBL" id="BJYT01000005">
    <property type="protein sequence ID" value="GEO09002.1"/>
    <property type="molecule type" value="Genomic_DNA"/>
</dbReference>
<evidence type="ECO:0000313" key="1">
    <source>
        <dbReference type="EMBL" id="GEO09002.1"/>
    </source>
</evidence>
<evidence type="ECO:0000313" key="2">
    <source>
        <dbReference type="Proteomes" id="UP000321513"/>
    </source>
</evidence>
<name>A0A512BAL2_9BACT</name>